<evidence type="ECO:0000259" key="5">
    <source>
        <dbReference type="PROSITE" id="PS51184"/>
    </source>
</evidence>
<feature type="region of interest" description="Disordered" evidence="4">
    <location>
        <begin position="29"/>
        <end position="49"/>
    </location>
</feature>
<accession>A0ABN3DQW9</accession>
<protein>
    <recommendedName>
        <fullName evidence="5">JmjC domain-containing protein</fullName>
    </recommendedName>
</protein>
<gene>
    <name evidence="6" type="ORF">GCM10010430_21020</name>
</gene>
<dbReference type="Gene3D" id="2.60.120.650">
    <property type="entry name" value="Cupin"/>
    <property type="match status" value="1"/>
</dbReference>
<dbReference type="PANTHER" id="PTHR13096:SF8">
    <property type="entry name" value="RIBOSOMAL OXYGENASE 1"/>
    <property type="match status" value="1"/>
</dbReference>
<keyword evidence="7" id="KW-1185">Reference proteome</keyword>
<keyword evidence="2" id="KW-0479">Metal-binding</keyword>
<sequence length="316" mass="34975">MTSREVLPSLVGDVSDFYAKHWRTAPAVFRPREREQAPDSTGPIGSPSPISLREVDDAIDSGLLRVPYVEMVRKSTPIDAGDYTKARTVNNVLAEGFADAEGIRRMMDDGVTLLLRNVEHWHMATREAATLLERKLGHRVEAFLFATPPGEQGLPVHRDDADVLLVQIQGGKRWKVYDGPRNTAWSPGRAGNVGPALLAEVVREGEVLYIPRGYAHEAVGEQDELSVHLSFTIREVGRSELYSALERLLLDGMPLNHRPRTEQELLDDAEHLLDRFRAGVDRLTAADVLAEARRAEAIGGEPARSALARRTVETPS</sequence>
<comment type="cofactor">
    <cofactor evidence="1">
        <name>Fe(2+)</name>
        <dbReference type="ChEBI" id="CHEBI:29033"/>
    </cofactor>
</comment>
<dbReference type="InterPro" id="IPR039994">
    <property type="entry name" value="NO66-like"/>
</dbReference>
<evidence type="ECO:0000313" key="6">
    <source>
        <dbReference type="EMBL" id="GAA2239529.1"/>
    </source>
</evidence>
<dbReference type="PANTHER" id="PTHR13096">
    <property type="entry name" value="MINA53 MYC INDUCED NUCLEAR ANTIGEN"/>
    <property type="match status" value="1"/>
</dbReference>
<evidence type="ECO:0000256" key="1">
    <source>
        <dbReference type="ARBA" id="ARBA00001954"/>
    </source>
</evidence>
<dbReference type="PROSITE" id="PS51184">
    <property type="entry name" value="JMJC"/>
    <property type="match status" value="1"/>
</dbReference>
<reference evidence="6 7" key="1">
    <citation type="journal article" date="2019" name="Int. J. Syst. Evol. Microbiol.">
        <title>The Global Catalogue of Microorganisms (GCM) 10K type strain sequencing project: providing services to taxonomists for standard genome sequencing and annotation.</title>
        <authorList>
            <consortium name="The Broad Institute Genomics Platform"/>
            <consortium name="The Broad Institute Genome Sequencing Center for Infectious Disease"/>
            <person name="Wu L."/>
            <person name="Ma J."/>
        </authorList>
    </citation>
    <scope>NUCLEOTIDE SEQUENCE [LARGE SCALE GENOMIC DNA]</scope>
    <source>
        <strain evidence="6 7">JCM 7356</strain>
    </source>
</reference>
<dbReference type="InterPro" id="IPR003347">
    <property type="entry name" value="JmjC_dom"/>
</dbReference>
<comment type="caution">
    <text evidence="6">The sequence shown here is derived from an EMBL/GenBank/DDBJ whole genome shotgun (WGS) entry which is preliminary data.</text>
</comment>
<feature type="domain" description="JmjC" evidence="5">
    <location>
        <begin position="115"/>
        <end position="248"/>
    </location>
</feature>
<keyword evidence="3" id="KW-0408">Iron</keyword>
<dbReference type="RefSeq" id="WP_344636016.1">
    <property type="nucleotide sequence ID" value="NZ_BAAATR010000007.1"/>
</dbReference>
<evidence type="ECO:0000256" key="4">
    <source>
        <dbReference type="SAM" id="MobiDB-lite"/>
    </source>
</evidence>
<proteinExistence type="predicted"/>
<name>A0ABN3DQW9_9ACTN</name>
<dbReference type="SUPFAM" id="SSF51197">
    <property type="entry name" value="Clavaminate synthase-like"/>
    <property type="match status" value="1"/>
</dbReference>
<organism evidence="6 7">
    <name type="scientific">Kitasatospora cystarginea</name>
    <dbReference type="NCBI Taxonomy" id="58350"/>
    <lineage>
        <taxon>Bacteria</taxon>
        <taxon>Bacillati</taxon>
        <taxon>Actinomycetota</taxon>
        <taxon>Actinomycetes</taxon>
        <taxon>Kitasatosporales</taxon>
        <taxon>Streptomycetaceae</taxon>
        <taxon>Kitasatospora</taxon>
    </lineage>
</organism>
<dbReference type="Proteomes" id="UP001500305">
    <property type="component" value="Unassembled WGS sequence"/>
</dbReference>
<evidence type="ECO:0000256" key="3">
    <source>
        <dbReference type="ARBA" id="ARBA00023004"/>
    </source>
</evidence>
<dbReference type="EMBL" id="BAAATR010000007">
    <property type="protein sequence ID" value="GAA2239529.1"/>
    <property type="molecule type" value="Genomic_DNA"/>
</dbReference>
<dbReference type="Pfam" id="PF08007">
    <property type="entry name" value="JmjC_2"/>
    <property type="match status" value="1"/>
</dbReference>
<evidence type="ECO:0000256" key="2">
    <source>
        <dbReference type="ARBA" id="ARBA00022723"/>
    </source>
</evidence>
<evidence type="ECO:0000313" key="7">
    <source>
        <dbReference type="Proteomes" id="UP001500305"/>
    </source>
</evidence>